<organism evidence="1 2">
    <name type="scientific">Acanthosepion pharaonis</name>
    <name type="common">Pharaoh cuttlefish</name>
    <name type="synonym">Sepia pharaonis</name>
    <dbReference type="NCBI Taxonomy" id="158019"/>
    <lineage>
        <taxon>Eukaryota</taxon>
        <taxon>Metazoa</taxon>
        <taxon>Spiralia</taxon>
        <taxon>Lophotrochozoa</taxon>
        <taxon>Mollusca</taxon>
        <taxon>Cephalopoda</taxon>
        <taxon>Coleoidea</taxon>
        <taxon>Decapodiformes</taxon>
        <taxon>Sepiida</taxon>
        <taxon>Sepiina</taxon>
        <taxon>Sepiidae</taxon>
        <taxon>Acanthosepion</taxon>
    </lineage>
</organism>
<keyword evidence="2" id="KW-1185">Reference proteome</keyword>
<protein>
    <submittedName>
        <fullName evidence="1">Uncharacterized protein</fullName>
    </submittedName>
</protein>
<accession>A0A812EAX3</accession>
<comment type="caution">
    <text evidence="1">The sequence shown here is derived from an EMBL/GenBank/DDBJ whole genome shotgun (WGS) entry which is preliminary data.</text>
</comment>
<evidence type="ECO:0000313" key="1">
    <source>
        <dbReference type="EMBL" id="CAE1321638.1"/>
    </source>
</evidence>
<dbReference type="EMBL" id="CAHIKZ030005255">
    <property type="protein sequence ID" value="CAE1321638.1"/>
    <property type="molecule type" value="Genomic_DNA"/>
</dbReference>
<dbReference type="AlphaFoldDB" id="A0A812EAX3"/>
<dbReference type="Proteomes" id="UP000597762">
    <property type="component" value="Unassembled WGS sequence"/>
</dbReference>
<sequence length="318" mass="35777">MSCALLNSQTIADIPLSSFLSICPVHLSNHPTFLPCFRCPLSSFAFRCPVALNSQTIRHPNHCHLPFAFVICPVRLKFPKPSGHPFKLSFLLLSICPVRLNSPKPSTSVQAIYLPFADVLCALNSQNHLTSVHTRYLSICFSMSCAPLNLNHPTSVHTSYLPFAFDVPVRLKFPKTIDIRSHKLSSFAFDVLCCKFPNHPDIIVSSFRFRYVLRSNSPNHPTSSVPQASSILLFNIVHLNSQTIRHPFTQVSSFVFDVLCALNSQTIRHPFTRYLPLLICPVHLKFPKPSDIRSPRYLPLLSICPDVCSPNHPTFPNH</sequence>
<name>A0A812EAX3_ACAPH</name>
<evidence type="ECO:0000313" key="2">
    <source>
        <dbReference type="Proteomes" id="UP000597762"/>
    </source>
</evidence>
<reference evidence="1" key="1">
    <citation type="submission" date="2021-01" db="EMBL/GenBank/DDBJ databases">
        <authorList>
            <person name="Li R."/>
            <person name="Bekaert M."/>
        </authorList>
    </citation>
    <scope>NUCLEOTIDE SEQUENCE</scope>
    <source>
        <strain evidence="1">Farmed</strain>
    </source>
</reference>
<gene>
    <name evidence="1" type="ORF">SPHA_71729</name>
</gene>
<proteinExistence type="predicted"/>